<keyword evidence="3" id="KW-0238">DNA-binding</keyword>
<dbReference type="PANTHER" id="PTHR43788">
    <property type="entry name" value="DNA2/NAM7 HELICASE FAMILY MEMBER"/>
    <property type="match status" value="1"/>
</dbReference>
<feature type="domain" description="AAA+ ATPase" evidence="4">
    <location>
        <begin position="332"/>
        <end position="530"/>
    </location>
</feature>
<dbReference type="InterPro" id="IPR050534">
    <property type="entry name" value="Coronavir_polyprotein_1ab"/>
</dbReference>
<dbReference type="HAMAP" id="MF_01488">
    <property type="entry name" value="RecD2"/>
    <property type="match status" value="1"/>
</dbReference>
<dbReference type="Pfam" id="PF13538">
    <property type="entry name" value="UvrD_C_2"/>
    <property type="match status" value="1"/>
</dbReference>
<dbReference type="InterPro" id="IPR041451">
    <property type="entry name" value="RecD2_SH13"/>
</dbReference>
<dbReference type="Gene3D" id="2.30.30.940">
    <property type="match status" value="1"/>
</dbReference>
<reference evidence="5 6" key="1">
    <citation type="submission" date="2019-03" db="EMBL/GenBank/DDBJ databases">
        <title>Genomic Encyclopedia of Type Strains, Phase IV (KMG-IV): sequencing the most valuable type-strain genomes for metagenomic binning, comparative biology and taxonomic classification.</title>
        <authorList>
            <person name="Goeker M."/>
        </authorList>
    </citation>
    <scope>NUCLEOTIDE SEQUENCE [LARGE SCALE GENOMIC DNA]</scope>
    <source>
        <strain evidence="5 6">DSM 26752</strain>
    </source>
</reference>
<evidence type="ECO:0000313" key="5">
    <source>
        <dbReference type="EMBL" id="TCS88534.1"/>
    </source>
</evidence>
<feature type="binding site" evidence="3">
    <location>
        <begin position="343"/>
        <end position="347"/>
    </location>
    <ligand>
        <name>ATP</name>
        <dbReference type="ChEBI" id="CHEBI:30616"/>
    </ligand>
</feature>
<dbReference type="Gene3D" id="1.10.150.20">
    <property type="entry name" value="5' to 3' exonuclease, C-terminal subdomain"/>
    <property type="match status" value="1"/>
</dbReference>
<dbReference type="AlphaFoldDB" id="A0A4R3KTN6"/>
<dbReference type="NCBIfam" id="TIGR01448">
    <property type="entry name" value="recD_rel"/>
    <property type="match status" value="1"/>
</dbReference>
<dbReference type="GO" id="GO:0006310">
    <property type="term" value="P:DNA recombination"/>
    <property type="evidence" value="ECO:0007669"/>
    <property type="project" value="InterPro"/>
</dbReference>
<dbReference type="CDD" id="cd17933">
    <property type="entry name" value="DEXSc_RecD-like"/>
    <property type="match status" value="1"/>
</dbReference>
<dbReference type="PANTHER" id="PTHR43788:SF6">
    <property type="entry name" value="DNA HELICASE B"/>
    <property type="match status" value="1"/>
</dbReference>
<dbReference type="Pfam" id="PF18335">
    <property type="entry name" value="SH3_13"/>
    <property type="match status" value="1"/>
</dbReference>
<sequence>MLTLEGMVEEIIFRNELNSYTVATLDTSDGKATIVGYVPFINTGETVKVEGNWVYHPNYGEQLEIVNIWTVTPSTINGIEKYLSSGLIPYIGPKTAKRIVKRFGLDTLDVIQYNPEKLKEIEGIGDKKLEKIVKAFEEQGELRDIMVFLQQYGITPNYGTRIYKKYGKDTIKIISQNPYKLSEDIFGIGFKTADKIAQNMGIDKKSPYRVEGGIRYILIKYAGAGHSYVPKNELIKGTSELLEIEEELIEESLRNLAIKGTVHILNIEEEAIVYYTPFHVAENNVSKKIVELSRVELKDLDIDVEKAINIIEKEDGIKFAKKQVEAIKESLENGLVVITGGPGTGKTTTINAIIKIFEKEGLKINLAAPTGRAAKRMTETTGREAKTIHRLLEYSFMEEEIPFGVNEDSPLDTDLLIIDEASMIDILLMNNLLKAIMPGTRLILVGDVDQLPSVGAGNVLKDIIESGVVKVVKLDEIFRQAEESMIVVNAHRINRGEYPYLNEKDKDFYFIQEPNPKHIVDTIVELCKYRLPDYYGIDPLKDIQILSPMKKGEVGINVLNQRLQEALNPKSFGKKEKQIGDVIFRVGDKIMQIKNNYSTEWEIIEDGKLKEKGEGVFNGDLGFILDIDEDNRIMKVLFDEEKEVEYSFNQLDELKLSYAITVHKSQGSEFPVVVMPIHWGPPMLMTRNLLYTAITRAKKLVVLVGEEKYLKFMIKNNRIAKRYSSLDYKIRNVFTMF</sequence>
<dbReference type="GO" id="GO:0003677">
    <property type="term" value="F:DNA binding"/>
    <property type="evidence" value="ECO:0007669"/>
    <property type="project" value="UniProtKB-UniRule"/>
</dbReference>
<dbReference type="OrthoDB" id="9803432at2"/>
<dbReference type="CDD" id="cd18809">
    <property type="entry name" value="SF1_C_RecD"/>
    <property type="match status" value="1"/>
</dbReference>
<accession>A0A4R3KTN6</accession>
<comment type="catalytic activity">
    <reaction evidence="3">
        <text>ATP + H2O = ADP + phosphate + H(+)</text>
        <dbReference type="Rhea" id="RHEA:13065"/>
        <dbReference type="ChEBI" id="CHEBI:15377"/>
        <dbReference type="ChEBI" id="CHEBI:15378"/>
        <dbReference type="ChEBI" id="CHEBI:30616"/>
        <dbReference type="ChEBI" id="CHEBI:43474"/>
        <dbReference type="ChEBI" id="CHEBI:456216"/>
        <dbReference type="EC" id="5.6.2.3"/>
    </reaction>
</comment>
<evidence type="ECO:0000256" key="3">
    <source>
        <dbReference type="HAMAP-Rule" id="MF_01488"/>
    </source>
</evidence>
<evidence type="ECO:0000259" key="4">
    <source>
        <dbReference type="SMART" id="SM00382"/>
    </source>
</evidence>
<dbReference type="InterPro" id="IPR027417">
    <property type="entry name" value="P-loop_NTPase"/>
</dbReference>
<keyword evidence="3" id="KW-0378">Hydrolase</keyword>
<dbReference type="Pfam" id="PF23139">
    <property type="entry name" value="OB_YrrC"/>
    <property type="match status" value="1"/>
</dbReference>
<keyword evidence="6" id="KW-1185">Reference proteome</keyword>
<dbReference type="InterPro" id="IPR006345">
    <property type="entry name" value="RecD2"/>
</dbReference>
<dbReference type="SMART" id="SM00382">
    <property type="entry name" value="AAA"/>
    <property type="match status" value="1"/>
</dbReference>
<keyword evidence="2 3" id="KW-0067">ATP-binding</keyword>
<evidence type="ECO:0000256" key="2">
    <source>
        <dbReference type="ARBA" id="ARBA00022840"/>
    </source>
</evidence>
<comment type="similarity">
    <text evidence="3">Belongs to the RecD family. RecD2 subfamily.</text>
</comment>
<dbReference type="Proteomes" id="UP000294567">
    <property type="component" value="Unassembled WGS sequence"/>
</dbReference>
<evidence type="ECO:0000313" key="6">
    <source>
        <dbReference type="Proteomes" id="UP000294567"/>
    </source>
</evidence>
<dbReference type="Pfam" id="PF14490">
    <property type="entry name" value="HHH_RecD2"/>
    <property type="match status" value="1"/>
</dbReference>
<dbReference type="RefSeq" id="WP_132028049.1">
    <property type="nucleotide sequence ID" value="NZ_CP068564.1"/>
</dbReference>
<dbReference type="InterPro" id="IPR029493">
    <property type="entry name" value="RecD2-like_HHH"/>
</dbReference>
<dbReference type="GO" id="GO:0043139">
    <property type="term" value="F:5'-3' DNA helicase activity"/>
    <property type="evidence" value="ECO:0007669"/>
    <property type="project" value="UniProtKB-UniRule"/>
</dbReference>
<protein>
    <recommendedName>
        <fullName evidence="3">ATP-dependent RecD2 DNA helicase</fullName>
        <ecNumber evidence="3">5.6.2.3</ecNumber>
    </recommendedName>
    <alternativeName>
        <fullName evidence="3">DNA 5'-3' helicase subunit RecD2</fullName>
    </alternativeName>
</protein>
<dbReference type="InterPro" id="IPR010994">
    <property type="entry name" value="RuvA_2-like"/>
</dbReference>
<dbReference type="InterPro" id="IPR027785">
    <property type="entry name" value="UvrD-like_helicase_C"/>
</dbReference>
<keyword evidence="3" id="KW-0347">Helicase</keyword>
<dbReference type="EMBL" id="SMAE01000008">
    <property type="protein sequence ID" value="TCS88534.1"/>
    <property type="molecule type" value="Genomic_DNA"/>
</dbReference>
<evidence type="ECO:0000256" key="1">
    <source>
        <dbReference type="ARBA" id="ARBA00022741"/>
    </source>
</evidence>
<keyword evidence="1 3" id="KW-0547">Nucleotide-binding</keyword>
<name>A0A4R3KTN6_9FIRM</name>
<comment type="caution">
    <text evidence="5">The sequence shown here is derived from an EMBL/GenBank/DDBJ whole genome shotgun (WGS) entry which is preliminary data.</text>
</comment>
<proteinExistence type="inferred from homology"/>
<dbReference type="SUPFAM" id="SSF52540">
    <property type="entry name" value="P-loop containing nucleoside triphosphate hydrolases"/>
    <property type="match status" value="1"/>
</dbReference>
<dbReference type="InterPro" id="IPR055446">
    <property type="entry name" value="RecD2_N_OB"/>
</dbReference>
<dbReference type="InterPro" id="IPR003593">
    <property type="entry name" value="AAA+_ATPase"/>
</dbReference>
<dbReference type="Gene3D" id="3.40.50.300">
    <property type="entry name" value="P-loop containing nucleotide triphosphate hydrolases"/>
    <property type="match status" value="2"/>
</dbReference>
<dbReference type="Pfam" id="PF13245">
    <property type="entry name" value="AAA_19"/>
    <property type="match status" value="1"/>
</dbReference>
<comment type="function">
    <text evidence="3">DNA-dependent ATPase and ATP-dependent 5'-3' DNA helicase. Has no activity on blunt DNA or DNA with 3'-overhangs, requires at least 10 bases of 5'-ssDNA for helicase activity.</text>
</comment>
<gene>
    <name evidence="3" type="primary">recD2</name>
    <name evidence="5" type="ORF">EDD65_10867</name>
</gene>
<dbReference type="GO" id="GO:0016887">
    <property type="term" value="F:ATP hydrolysis activity"/>
    <property type="evidence" value="ECO:0007669"/>
    <property type="project" value="RHEA"/>
</dbReference>
<dbReference type="EC" id="5.6.2.3" evidence="3"/>
<dbReference type="GO" id="GO:0009338">
    <property type="term" value="C:exodeoxyribonuclease V complex"/>
    <property type="evidence" value="ECO:0007669"/>
    <property type="project" value="TreeGrafter"/>
</dbReference>
<organism evidence="5 6">
    <name type="scientific">Keratinibaculum paraultunense</name>
    <dbReference type="NCBI Taxonomy" id="1278232"/>
    <lineage>
        <taxon>Bacteria</taxon>
        <taxon>Bacillati</taxon>
        <taxon>Bacillota</taxon>
        <taxon>Tissierellia</taxon>
        <taxon>Tissierellales</taxon>
        <taxon>Tepidimicrobiaceae</taxon>
        <taxon>Keratinibaculum</taxon>
    </lineage>
</organism>
<keyword evidence="3" id="KW-0413">Isomerase</keyword>
<dbReference type="Pfam" id="PF14520">
    <property type="entry name" value="HHH_5"/>
    <property type="match status" value="1"/>
</dbReference>
<dbReference type="GO" id="GO:0017116">
    <property type="term" value="F:single-stranded DNA helicase activity"/>
    <property type="evidence" value="ECO:0007669"/>
    <property type="project" value="TreeGrafter"/>
</dbReference>
<dbReference type="Gene3D" id="1.10.10.2220">
    <property type="match status" value="1"/>
</dbReference>
<dbReference type="GO" id="GO:0005524">
    <property type="term" value="F:ATP binding"/>
    <property type="evidence" value="ECO:0007669"/>
    <property type="project" value="UniProtKB-UniRule"/>
</dbReference>
<dbReference type="SUPFAM" id="SSF47781">
    <property type="entry name" value="RuvA domain 2-like"/>
    <property type="match status" value="1"/>
</dbReference>